<dbReference type="EMBL" id="JBHTAX010000006">
    <property type="protein sequence ID" value="MFC7192875.1"/>
    <property type="molecule type" value="Genomic_DNA"/>
</dbReference>
<evidence type="ECO:0000259" key="2">
    <source>
        <dbReference type="Pfam" id="PF05592"/>
    </source>
</evidence>
<organism evidence="4 5">
    <name type="scientific">Halocatena marina</name>
    <dbReference type="NCBI Taxonomy" id="2934937"/>
    <lineage>
        <taxon>Archaea</taxon>
        <taxon>Methanobacteriati</taxon>
        <taxon>Methanobacteriota</taxon>
        <taxon>Stenosarchaea group</taxon>
        <taxon>Halobacteria</taxon>
        <taxon>Halobacteriales</taxon>
        <taxon>Natronomonadaceae</taxon>
        <taxon>Halocatena</taxon>
    </lineage>
</organism>
<dbReference type="PANTHER" id="PTHR34987">
    <property type="entry name" value="C, PUTATIVE (AFU_ORTHOLOGUE AFUA_3G02880)-RELATED"/>
    <property type="match status" value="1"/>
</dbReference>
<dbReference type="InterPro" id="IPR035396">
    <property type="entry name" value="Bac_rhamnosid6H"/>
</dbReference>
<dbReference type="Gene3D" id="1.50.10.10">
    <property type="match status" value="1"/>
</dbReference>
<dbReference type="Gene3D" id="2.60.120.260">
    <property type="entry name" value="Galactose-binding domain-like"/>
    <property type="match status" value="1"/>
</dbReference>
<sequence>MFCRSSRWDALGRQRSPTSTGSSPWTHLVKRDIPEMKRSRRTPEQIEDVSECLHLTNRQRPEDRSITLSQSGSSVTHTTISDVEALREGRTATVQNSTDHLGDHTFNGVYDPCIVLDFGRVVTARIELELDGPSGGTIDIGYAERLVDGEFNNAVAGSFADQYVMRGDEDGERFRTFSWKGFRYVKLRFSDCFEPTDVSLTAEVTRYPFEELGGFESDDETLNDVFEISRETLRLCSNESIMDTPWREQRQWLGDASAVTLGGIYSCFGDTALPAKFLRQSGANQQVTGLLANVTDTASHNWEGALPDYSLWWVIALWEHYRYTGEDHWIHNFYPQVQSVVQVFVRYVDDSGLLADVPFWPIMDWADLDRRGEFGPLNALFYGALKAVREMARLKGDDHTAELATELRAGIAEGFEKRLYDADRGCLVDANLDGQQVDHVSEHCNVAAIHFGLVDGDTEAEIIDALYESESVDYVEAQPFFTTVVLQALDDTGRFDLALDVLRERWGERMVERGYTSTLEEWTENGSWRDGEFFGIPRSHSHAWSAHPAEFLVRNLTGFEIIEPGCGTVAFDPKETEFEYEVTIPTPEGPIHVSRTDGKVRIDAPPAVTVA</sequence>
<feature type="compositionally biased region" description="Polar residues" evidence="1">
    <location>
        <begin position="15"/>
        <end position="25"/>
    </location>
</feature>
<accession>A0ABD5YU56</accession>
<evidence type="ECO:0000313" key="5">
    <source>
        <dbReference type="Proteomes" id="UP001596417"/>
    </source>
</evidence>
<keyword evidence="4" id="KW-0378">Hydrolase</keyword>
<dbReference type="PANTHER" id="PTHR34987:SF4">
    <property type="entry name" value="ALPHA-L-RHAMNOSIDASE C-TERMINAL DOMAIN-CONTAINING PROTEIN"/>
    <property type="match status" value="1"/>
</dbReference>
<dbReference type="Pfam" id="PF05592">
    <property type="entry name" value="Bac_rhamnosid"/>
    <property type="match status" value="1"/>
</dbReference>
<dbReference type="GO" id="GO:0016787">
    <property type="term" value="F:hydrolase activity"/>
    <property type="evidence" value="ECO:0007669"/>
    <property type="project" value="UniProtKB-KW"/>
</dbReference>
<feature type="region of interest" description="Disordered" evidence="1">
    <location>
        <begin position="1"/>
        <end position="26"/>
    </location>
</feature>
<keyword evidence="5" id="KW-1185">Reference proteome</keyword>
<protein>
    <submittedName>
        <fullName evidence="4">Family 78 glycoside hydrolase catalytic domain</fullName>
    </submittedName>
</protein>
<dbReference type="Gene3D" id="2.60.420.10">
    <property type="entry name" value="Maltose phosphorylase, domain 3"/>
    <property type="match status" value="1"/>
</dbReference>
<name>A0ABD5YU56_9EURY</name>
<evidence type="ECO:0000259" key="3">
    <source>
        <dbReference type="Pfam" id="PF17389"/>
    </source>
</evidence>
<dbReference type="InterPro" id="IPR008928">
    <property type="entry name" value="6-hairpin_glycosidase_sf"/>
</dbReference>
<comment type="caution">
    <text evidence="4">The sequence shown here is derived from an EMBL/GenBank/DDBJ whole genome shotgun (WGS) entry which is preliminary data.</text>
</comment>
<dbReference type="InterPro" id="IPR012341">
    <property type="entry name" value="6hp_glycosidase-like_sf"/>
</dbReference>
<evidence type="ECO:0000313" key="4">
    <source>
        <dbReference type="EMBL" id="MFC7192875.1"/>
    </source>
</evidence>
<dbReference type="Proteomes" id="UP001596417">
    <property type="component" value="Unassembled WGS sequence"/>
</dbReference>
<dbReference type="InterPro" id="IPR008902">
    <property type="entry name" value="Rhamnosid_concanavalin"/>
</dbReference>
<evidence type="ECO:0000256" key="1">
    <source>
        <dbReference type="SAM" id="MobiDB-lite"/>
    </source>
</evidence>
<dbReference type="Pfam" id="PF17389">
    <property type="entry name" value="Bac_rhamnosid6H"/>
    <property type="match status" value="1"/>
</dbReference>
<feature type="domain" description="Alpha-L-rhamnosidase concanavalin-like" evidence="2">
    <location>
        <begin position="114"/>
        <end position="203"/>
    </location>
</feature>
<feature type="domain" description="Alpha-L-rhamnosidase six-hairpin glycosidase" evidence="3">
    <location>
        <begin position="211"/>
        <end position="555"/>
    </location>
</feature>
<feature type="compositionally biased region" description="Basic and acidic residues" evidence="1">
    <location>
        <begin position="1"/>
        <end position="12"/>
    </location>
</feature>
<dbReference type="AlphaFoldDB" id="A0ABD5YU56"/>
<gene>
    <name evidence="4" type="ORF">ACFQL7_25740</name>
</gene>
<dbReference type="SUPFAM" id="SSF48208">
    <property type="entry name" value="Six-hairpin glycosidases"/>
    <property type="match status" value="1"/>
</dbReference>
<dbReference type="RefSeq" id="WP_390206871.1">
    <property type="nucleotide sequence ID" value="NZ_JBHTAX010000006.1"/>
</dbReference>
<reference evidence="4 5" key="1">
    <citation type="journal article" date="2019" name="Int. J. Syst. Evol. Microbiol.">
        <title>The Global Catalogue of Microorganisms (GCM) 10K type strain sequencing project: providing services to taxonomists for standard genome sequencing and annotation.</title>
        <authorList>
            <consortium name="The Broad Institute Genomics Platform"/>
            <consortium name="The Broad Institute Genome Sequencing Center for Infectious Disease"/>
            <person name="Wu L."/>
            <person name="Ma J."/>
        </authorList>
    </citation>
    <scope>NUCLEOTIDE SEQUENCE [LARGE SCALE GENOMIC DNA]</scope>
    <source>
        <strain evidence="4 5">RDMS1</strain>
    </source>
</reference>
<proteinExistence type="predicted"/>